<dbReference type="EMBL" id="CP134190">
    <property type="protein sequence ID" value="WPB06115.1"/>
    <property type="molecule type" value="Genomic_DNA"/>
</dbReference>
<dbReference type="GO" id="GO:0120230">
    <property type="term" value="F:recombinase activator activity"/>
    <property type="evidence" value="ECO:0007669"/>
    <property type="project" value="TreeGrafter"/>
</dbReference>
<evidence type="ECO:0000313" key="10">
    <source>
        <dbReference type="Proteomes" id="UP000230605"/>
    </source>
</evidence>
<comment type="similarity">
    <text evidence="2">Belongs to the HOP2 family.</text>
</comment>
<dbReference type="PANTHER" id="PTHR15938:SF0">
    <property type="entry name" value="HOMOLOGOUS-PAIRING PROTEIN 2 HOMOLOG"/>
    <property type="match status" value="1"/>
</dbReference>
<dbReference type="InterPro" id="IPR010776">
    <property type="entry name" value="Hop2_WH_dom"/>
</dbReference>
<dbReference type="Proteomes" id="UP001302367">
    <property type="component" value="Chromosome 7"/>
</dbReference>
<keyword evidence="3" id="KW-0233">DNA recombination</keyword>
<evidence type="ECO:0000256" key="3">
    <source>
        <dbReference type="ARBA" id="ARBA00023172"/>
    </source>
</evidence>
<dbReference type="GO" id="GO:0120231">
    <property type="term" value="C:DNA recombinase auxiliary factor complex"/>
    <property type="evidence" value="ECO:0007669"/>
    <property type="project" value="TreeGrafter"/>
</dbReference>
<dbReference type="GO" id="GO:0007129">
    <property type="term" value="P:homologous chromosome pairing at meiosis"/>
    <property type="evidence" value="ECO:0007669"/>
    <property type="project" value="TreeGrafter"/>
</dbReference>
<sequence>MGATKEVKEKKLTPDESSKLILNYLRKTNRPYSATDISTNLNNKVTKAAATKLLKDMHERNEIDGKASGKQIVYFAIQDEVDEHFEETMQAKEAETERLRTEIISLKTEEKELRLALRAESTIVTTAELRSNAEKLEQEKVELQERLAKLKSGKVKPVDPERKVQIVAARKKWAKIVANRKKIRKELWGMILDATEKDKVAERKEEVGIEGDI</sequence>
<dbReference type="Gene3D" id="1.10.10.10">
    <property type="entry name" value="Winged helix-like DNA-binding domain superfamily/Winged helix DNA-binding domain"/>
    <property type="match status" value="1"/>
</dbReference>
<dbReference type="SUPFAM" id="SSF46785">
    <property type="entry name" value="Winged helix' DNA-binding domain"/>
    <property type="match status" value="1"/>
</dbReference>
<dbReference type="AlphaFoldDB" id="A0A2G5HIP6"/>
<dbReference type="Pfam" id="PF07106">
    <property type="entry name" value="WHD_TBPIP"/>
    <property type="match status" value="1"/>
</dbReference>
<accession>A0A2G5HIP6</accession>
<reference evidence="9 11" key="2">
    <citation type="submission" date="2023-09" db="EMBL/GenBank/DDBJ databases">
        <title>Complete-Gapless Cercospora beticola genome.</title>
        <authorList>
            <person name="Wyatt N.A."/>
            <person name="Spanner R.E."/>
            <person name="Bolton M.D."/>
        </authorList>
    </citation>
    <scope>NUCLEOTIDE SEQUENCE [LARGE SCALE GENOMIC DNA]</scope>
    <source>
        <strain evidence="9">Cb09-40</strain>
    </source>
</reference>
<evidence type="ECO:0000256" key="4">
    <source>
        <dbReference type="ARBA" id="ARBA00023242"/>
    </source>
</evidence>
<feature type="domain" description="Homologous-pairing protein 2 winged helix" evidence="7">
    <location>
        <begin position="17"/>
        <end position="76"/>
    </location>
</feature>
<protein>
    <submittedName>
        <fullName evidence="8">Homologous-pairing protein 2</fullName>
    </submittedName>
</protein>
<dbReference type="InterPro" id="IPR036390">
    <property type="entry name" value="WH_DNA-bd_sf"/>
</dbReference>
<keyword evidence="4" id="KW-0539">Nucleus</keyword>
<evidence type="ECO:0000256" key="2">
    <source>
        <dbReference type="ARBA" id="ARBA00007922"/>
    </source>
</evidence>
<dbReference type="PANTHER" id="PTHR15938">
    <property type="entry name" value="TBP-1 INTERACTING PROTEIN"/>
    <property type="match status" value="1"/>
</dbReference>
<dbReference type="GO" id="GO:0003690">
    <property type="term" value="F:double-stranded DNA binding"/>
    <property type="evidence" value="ECO:0007669"/>
    <property type="project" value="TreeGrafter"/>
</dbReference>
<evidence type="ECO:0000313" key="11">
    <source>
        <dbReference type="Proteomes" id="UP001302367"/>
    </source>
</evidence>
<evidence type="ECO:0000259" key="7">
    <source>
        <dbReference type="Pfam" id="PF07106"/>
    </source>
</evidence>
<evidence type="ECO:0000313" key="8">
    <source>
        <dbReference type="EMBL" id="PIA92073.1"/>
    </source>
</evidence>
<keyword evidence="5" id="KW-0469">Meiosis</keyword>
<name>A0A2G5HIP6_CERBT</name>
<evidence type="ECO:0000313" key="9">
    <source>
        <dbReference type="EMBL" id="WPB06115.1"/>
    </source>
</evidence>
<dbReference type="GO" id="GO:0000709">
    <property type="term" value="P:meiotic joint molecule formation"/>
    <property type="evidence" value="ECO:0007669"/>
    <property type="project" value="TreeGrafter"/>
</dbReference>
<dbReference type="GO" id="GO:0000794">
    <property type="term" value="C:condensed nuclear chromosome"/>
    <property type="evidence" value="ECO:0007669"/>
    <property type="project" value="TreeGrafter"/>
</dbReference>
<keyword evidence="6" id="KW-0175">Coiled coil</keyword>
<evidence type="ECO:0000256" key="1">
    <source>
        <dbReference type="ARBA" id="ARBA00004123"/>
    </source>
</evidence>
<gene>
    <name evidence="8" type="ORF">CB0940_09557</name>
    <name evidence="9" type="ORF">RHO25_010772</name>
</gene>
<evidence type="ECO:0000256" key="6">
    <source>
        <dbReference type="SAM" id="Coils"/>
    </source>
</evidence>
<feature type="coiled-coil region" evidence="6">
    <location>
        <begin position="89"/>
        <end position="153"/>
    </location>
</feature>
<comment type="subcellular location">
    <subcellularLocation>
        <location evidence="1">Nucleus</location>
    </subcellularLocation>
</comment>
<dbReference type="InterPro" id="IPR036388">
    <property type="entry name" value="WH-like_DNA-bd_sf"/>
</dbReference>
<reference evidence="8 10" key="1">
    <citation type="submission" date="2015-10" db="EMBL/GenBank/DDBJ databases">
        <title>The cercosporin biosynthetic gene cluster was horizontally transferred to several fungal lineages and shown to be expanded in Cercospora beticola based on microsynteny with recipient genomes.</title>
        <authorList>
            <person name="De Jonge R."/>
            <person name="Ebert M.K."/>
            <person name="Suttle J.C."/>
            <person name="Jurick Ii W.M."/>
            <person name="Secor G.A."/>
            <person name="Thomma B.P."/>
            <person name="Van De Peer Y."/>
            <person name="Bolton M.D."/>
        </authorList>
    </citation>
    <scope>NUCLEOTIDE SEQUENCE [LARGE SCALE GENOMIC DNA]</scope>
    <source>
        <strain evidence="8 10">09-40</strain>
    </source>
</reference>
<organism evidence="8 10">
    <name type="scientific">Cercospora beticola</name>
    <name type="common">Sugarbeet leaf spot fungus</name>
    <dbReference type="NCBI Taxonomy" id="122368"/>
    <lineage>
        <taxon>Eukaryota</taxon>
        <taxon>Fungi</taxon>
        <taxon>Dikarya</taxon>
        <taxon>Ascomycota</taxon>
        <taxon>Pezizomycotina</taxon>
        <taxon>Dothideomycetes</taxon>
        <taxon>Dothideomycetidae</taxon>
        <taxon>Mycosphaerellales</taxon>
        <taxon>Mycosphaerellaceae</taxon>
        <taxon>Cercospora</taxon>
    </lineage>
</organism>
<proteinExistence type="inferred from homology"/>
<dbReference type="Proteomes" id="UP000230605">
    <property type="component" value="Chromosome 7"/>
</dbReference>
<dbReference type="EMBL" id="LKMD01000106">
    <property type="protein sequence ID" value="PIA92073.1"/>
    <property type="molecule type" value="Genomic_DNA"/>
</dbReference>
<dbReference type="GO" id="GO:0010774">
    <property type="term" value="P:meiotic strand invasion involved in reciprocal meiotic recombination"/>
    <property type="evidence" value="ECO:0007669"/>
    <property type="project" value="TreeGrafter"/>
</dbReference>
<dbReference type="OrthoDB" id="272266at2759"/>
<evidence type="ECO:0000256" key="5">
    <source>
        <dbReference type="ARBA" id="ARBA00023254"/>
    </source>
</evidence>
<keyword evidence="11" id="KW-1185">Reference proteome</keyword>